<comment type="caution">
    <text evidence="2">The sequence shown here is derived from an EMBL/GenBank/DDBJ whole genome shotgun (WGS) entry which is preliminary data.</text>
</comment>
<reference evidence="2 3" key="1">
    <citation type="submission" date="2024-02" db="EMBL/GenBank/DDBJ databases">
        <title>Rubritalea halochordaticola NBRC 107102.</title>
        <authorList>
            <person name="Ichikawa N."/>
            <person name="Katano-Makiyama Y."/>
            <person name="Hidaka K."/>
        </authorList>
    </citation>
    <scope>NUCLEOTIDE SEQUENCE [LARGE SCALE GENOMIC DNA]</scope>
    <source>
        <strain evidence="2 3">NBRC 107102</strain>
    </source>
</reference>
<proteinExistence type="predicted"/>
<evidence type="ECO:0000313" key="2">
    <source>
        <dbReference type="EMBL" id="GAA5495789.1"/>
    </source>
</evidence>
<keyword evidence="3" id="KW-1185">Reference proteome</keyword>
<accession>A0ABP9V1K2</accession>
<evidence type="ECO:0000256" key="1">
    <source>
        <dbReference type="SAM" id="Phobius"/>
    </source>
</evidence>
<dbReference type="RefSeq" id="WP_346188530.1">
    <property type="nucleotide sequence ID" value="NZ_BAABRL010000005.1"/>
</dbReference>
<gene>
    <name evidence="2" type="ORF">Rhal01_01968</name>
</gene>
<keyword evidence="1" id="KW-0812">Transmembrane</keyword>
<protein>
    <submittedName>
        <fullName evidence="2">Uncharacterized protein</fullName>
    </submittedName>
</protein>
<keyword evidence="1" id="KW-0472">Membrane</keyword>
<organism evidence="2 3">
    <name type="scientific">Rubritalea halochordaticola</name>
    <dbReference type="NCBI Taxonomy" id="714537"/>
    <lineage>
        <taxon>Bacteria</taxon>
        <taxon>Pseudomonadati</taxon>
        <taxon>Verrucomicrobiota</taxon>
        <taxon>Verrucomicrobiia</taxon>
        <taxon>Verrucomicrobiales</taxon>
        <taxon>Rubritaleaceae</taxon>
        <taxon>Rubritalea</taxon>
    </lineage>
</organism>
<keyword evidence="1" id="KW-1133">Transmembrane helix</keyword>
<name>A0ABP9V1K2_9BACT</name>
<sequence>MDNHSPDHTEEQINERSARKYWWLLMLLPIGLAVGTITSLVQHLRKDQIEQEQAAFKVAVELNVQDIGTAMDGALVIGERNMESELGRKNIRSTRRFIEGVVSPGGTGLQFQKVKSTNIDEKTVYQSYVDITKYQKDKLENKVLPLKQERQVIAVLIELEGEKTRGNAAKLAIIPSVIRSLAEFKPETTLRFILAPARKDLSGHLADTRQQLLGEKETLLALIVLKEKPDATAAEANDWTTLSGDPQLLDTLKGNTQFTQSPGSPLSAELTHPALLNEKVQEITEPQVNVALTAASQLRDMLMNGSR</sequence>
<dbReference type="Proteomes" id="UP001424741">
    <property type="component" value="Unassembled WGS sequence"/>
</dbReference>
<evidence type="ECO:0000313" key="3">
    <source>
        <dbReference type="Proteomes" id="UP001424741"/>
    </source>
</evidence>
<dbReference type="EMBL" id="BAABRL010000005">
    <property type="protein sequence ID" value="GAA5495789.1"/>
    <property type="molecule type" value="Genomic_DNA"/>
</dbReference>
<feature type="transmembrane region" description="Helical" evidence="1">
    <location>
        <begin position="21"/>
        <end position="41"/>
    </location>
</feature>